<dbReference type="Proteomes" id="UP000219612">
    <property type="component" value="Unassembled WGS sequence"/>
</dbReference>
<dbReference type="EMBL" id="OBDY01000013">
    <property type="protein sequence ID" value="SNY52773.1"/>
    <property type="molecule type" value="Genomic_DNA"/>
</dbReference>
<sequence length="136" mass="13922">MLGGPAGWLVADAPVTLMGAAGTARGPLVVNEETGRFAVSWTTTVTAASAERVCGALGAWAVRAVGHPAPAAVVGACRDVVASPGEGGIFDSFGTEDRHVYSAFVDYHAAVETTLYATFDYRPGPVESKGYGDPYG</sequence>
<organism evidence="1 2">
    <name type="scientific">Paractinoplanes atraurantiacus</name>
    <dbReference type="NCBI Taxonomy" id="1036182"/>
    <lineage>
        <taxon>Bacteria</taxon>
        <taxon>Bacillati</taxon>
        <taxon>Actinomycetota</taxon>
        <taxon>Actinomycetes</taxon>
        <taxon>Micromonosporales</taxon>
        <taxon>Micromonosporaceae</taxon>
        <taxon>Paractinoplanes</taxon>
    </lineage>
</organism>
<evidence type="ECO:0000313" key="1">
    <source>
        <dbReference type="EMBL" id="SNY52773.1"/>
    </source>
</evidence>
<keyword evidence="2" id="KW-1185">Reference proteome</keyword>
<accession>A0A285IY90</accession>
<dbReference type="AlphaFoldDB" id="A0A285IY90"/>
<proteinExistence type="predicted"/>
<reference evidence="1 2" key="1">
    <citation type="submission" date="2017-09" db="EMBL/GenBank/DDBJ databases">
        <authorList>
            <person name="Ehlers B."/>
            <person name="Leendertz F.H."/>
        </authorList>
    </citation>
    <scope>NUCLEOTIDE SEQUENCE [LARGE SCALE GENOMIC DNA]</scope>
    <source>
        <strain evidence="1 2">CGMCC 4.6857</strain>
    </source>
</reference>
<name>A0A285IY90_9ACTN</name>
<evidence type="ECO:0000313" key="2">
    <source>
        <dbReference type="Proteomes" id="UP000219612"/>
    </source>
</evidence>
<gene>
    <name evidence="1" type="ORF">SAMN05421748_11393</name>
</gene>
<protein>
    <submittedName>
        <fullName evidence="1">Uncharacterized protein</fullName>
    </submittedName>
</protein>